<dbReference type="SUPFAM" id="SSF52279">
    <property type="entry name" value="Beta-D-glucan exohydrolase, C-terminal domain"/>
    <property type="match status" value="1"/>
</dbReference>
<dbReference type="AlphaFoldDB" id="A0AAV3T876"/>
<dbReference type="GO" id="GO:0004553">
    <property type="term" value="F:hydrolase activity, hydrolyzing O-glycosyl compounds"/>
    <property type="evidence" value="ECO:0007669"/>
    <property type="project" value="InterPro"/>
</dbReference>
<feature type="region of interest" description="Disordered" evidence="4">
    <location>
        <begin position="385"/>
        <end position="412"/>
    </location>
</feature>
<dbReference type="PANTHER" id="PTHR42715:SF10">
    <property type="entry name" value="BETA-GLUCOSIDASE"/>
    <property type="match status" value="1"/>
</dbReference>
<dbReference type="InterPro" id="IPR019800">
    <property type="entry name" value="Glyco_hydro_3_AS"/>
</dbReference>
<dbReference type="EMBL" id="BAAADV010000001">
    <property type="protein sequence ID" value="GAA0668399.1"/>
    <property type="molecule type" value="Genomic_DNA"/>
</dbReference>
<evidence type="ECO:0000256" key="4">
    <source>
        <dbReference type="SAM" id="MobiDB-lite"/>
    </source>
</evidence>
<keyword evidence="7" id="KW-1185">Reference proteome</keyword>
<comment type="similarity">
    <text evidence="1">Belongs to the glycosyl hydrolase 3 family.</text>
</comment>
<proteinExistence type="inferred from homology"/>
<feature type="region of interest" description="Disordered" evidence="4">
    <location>
        <begin position="249"/>
        <end position="296"/>
    </location>
</feature>
<dbReference type="InterPro" id="IPR036881">
    <property type="entry name" value="Glyco_hydro_3_C_sf"/>
</dbReference>
<sequence length="713" mass="75157">MTRDGDAVAGLVESLTRAEKLDLVRGAVDPEGTATGYVPGVERLGIPELRLVDGPLGVRIPGESATAFPAPIAAGATFDPELARRKGAAMAREARAKNQDVLLAPGLNLIRVPNCGRNFEYYAEDPELTGAMAAAAVDGIQSDGVVATPKHFVANSQETGRARVSAEVSERALRELYLPGFRAAVEAGAGAVMTAYNRVNGTYMSEHRRLVTEVLKEEWEFDGVVMSDWYGTESTVDAATAGLDLEMPGIPQQEMAGPGGGGDDVESGGGDGESGGGDAVDLGPIADGLPDPENYDRFGAALGDAIDAGEVPAERLDDMVARILGQMKRFGVLDGEREAPTVDAEAHDSLATEIATRGTVLLENDGGLPLSDDADVALIGPNVDEATLGGGGSSETTPREATSTAAGVRDRAAGSVTVERGVPRIESPSFFELLAGEEGGEEAGEEDVDFDDAVDAAAAADVAVVVVRDSTTEAADREDLRLPGEQDELVEAVAAAAEQTIVAVRSSGPVELPWREEVDAILETWYPGQVDGEALARVLYGDADPGGRLPVTVAPEGEYPATEPRQYPGVDDRAHYDEGVFVGYRHFDAADAAPTYPFGHGESYAAFEYGDATVEDGVARVDVENVADRAGREVVQAYVRPPETGVERPERELAGFAAVEVEAGDSKTVEIELSEMAFARYDEDAGWTVDEGTYEIEIGRSSRDVRSRVDVRR</sequence>
<dbReference type="InterPro" id="IPR026891">
    <property type="entry name" value="Fn3-like"/>
</dbReference>
<dbReference type="Pfam" id="PF14310">
    <property type="entry name" value="Fn3-like"/>
    <property type="match status" value="1"/>
</dbReference>
<dbReference type="PRINTS" id="PR00133">
    <property type="entry name" value="GLHYDRLASE3"/>
</dbReference>
<accession>A0AAV3T876</accession>
<comment type="caution">
    <text evidence="6">The sequence shown here is derived from an EMBL/GenBank/DDBJ whole genome shotgun (WGS) entry which is preliminary data.</text>
</comment>
<gene>
    <name evidence="6" type="ORF">GCM10009020_12740</name>
</gene>
<keyword evidence="3" id="KW-0119">Carbohydrate metabolism</keyword>
<reference evidence="6 7" key="1">
    <citation type="journal article" date="2019" name="Int. J. Syst. Evol. Microbiol.">
        <title>The Global Catalogue of Microorganisms (GCM) 10K type strain sequencing project: providing services to taxonomists for standard genome sequencing and annotation.</title>
        <authorList>
            <consortium name="The Broad Institute Genomics Platform"/>
            <consortium name="The Broad Institute Genome Sequencing Center for Infectious Disease"/>
            <person name="Wu L."/>
            <person name="Ma J."/>
        </authorList>
    </citation>
    <scope>NUCLEOTIDE SEQUENCE [LARGE SCALE GENOMIC DNA]</scope>
    <source>
        <strain evidence="6 7">JCM 16328</strain>
    </source>
</reference>
<protein>
    <submittedName>
        <fullName evidence="6">Beta-glucosidase</fullName>
    </submittedName>
</protein>
<dbReference type="GO" id="GO:0005975">
    <property type="term" value="P:carbohydrate metabolic process"/>
    <property type="evidence" value="ECO:0007669"/>
    <property type="project" value="InterPro"/>
</dbReference>
<dbReference type="Gene3D" id="3.40.50.1700">
    <property type="entry name" value="Glycoside hydrolase family 3 C-terminal domain"/>
    <property type="match status" value="1"/>
</dbReference>
<dbReference type="Proteomes" id="UP001500420">
    <property type="component" value="Unassembled WGS sequence"/>
</dbReference>
<name>A0AAV3T876_9EURY</name>
<dbReference type="InterPro" id="IPR017853">
    <property type="entry name" value="GH"/>
</dbReference>
<feature type="domain" description="Fibronectin type III-like" evidence="5">
    <location>
        <begin position="633"/>
        <end position="702"/>
    </location>
</feature>
<dbReference type="PROSITE" id="PS00775">
    <property type="entry name" value="GLYCOSYL_HYDROL_F3"/>
    <property type="match status" value="1"/>
</dbReference>
<evidence type="ECO:0000313" key="6">
    <source>
        <dbReference type="EMBL" id="GAA0668399.1"/>
    </source>
</evidence>
<feature type="compositionally biased region" description="Gly residues" evidence="4">
    <location>
        <begin position="257"/>
        <end position="278"/>
    </location>
</feature>
<dbReference type="PANTHER" id="PTHR42715">
    <property type="entry name" value="BETA-GLUCOSIDASE"/>
    <property type="match status" value="1"/>
</dbReference>
<evidence type="ECO:0000256" key="3">
    <source>
        <dbReference type="ARBA" id="ARBA00023277"/>
    </source>
</evidence>
<dbReference type="SMART" id="SM01217">
    <property type="entry name" value="Fn3_like"/>
    <property type="match status" value="1"/>
</dbReference>
<dbReference type="Pfam" id="PF01915">
    <property type="entry name" value="Glyco_hydro_3_C"/>
    <property type="match status" value="1"/>
</dbReference>
<evidence type="ECO:0000256" key="2">
    <source>
        <dbReference type="ARBA" id="ARBA00022801"/>
    </source>
</evidence>
<dbReference type="SUPFAM" id="SSF51445">
    <property type="entry name" value="(Trans)glycosidases"/>
    <property type="match status" value="1"/>
</dbReference>
<keyword evidence="2" id="KW-0378">Hydrolase</keyword>
<dbReference type="InterPro" id="IPR036962">
    <property type="entry name" value="Glyco_hydro_3_N_sf"/>
</dbReference>
<dbReference type="RefSeq" id="WP_343773087.1">
    <property type="nucleotide sequence ID" value="NZ_BAAADV010000001.1"/>
</dbReference>
<dbReference type="Pfam" id="PF00933">
    <property type="entry name" value="Glyco_hydro_3"/>
    <property type="match status" value="1"/>
</dbReference>
<dbReference type="InterPro" id="IPR013783">
    <property type="entry name" value="Ig-like_fold"/>
</dbReference>
<feature type="compositionally biased region" description="Polar residues" evidence="4">
    <location>
        <begin position="394"/>
        <end position="405"/>
    </location>
</feature>
<evidence type="ECO:0000259" key="5">
    <source>
        <dbReference type="SMART" id="SM01217"/>
    </source>
</evidence>
<evidence type="ECO:0000256" key="1">
    <source>
        <dbReference type="ARBA" id="ARBA00005336"/>
    </source>
</evidence>
<dbReference type="Gene3D" id="3.20.20.300">
    <property type="entry name" value="Glycoside hydrolase, family 3, N-terminal domain"/>
    <property type="match status" value="1"/>
</dbReference>
<organism evidence="6 7">
    <name type="scientific">Natronoarchaeum mannanilyticum</name>
    <dbReference type="NCBI Taxonomy" id="926360"/>
    <lineage>
        <taxon>Archaea</taxon>
        <taxon>Methanobacteriati</taxon>
        <taxon>Methanobacteriota</taxon>
        <taxon>Stenosarchaea group</taxon>
        <taxon>Halobacteria</taxon>
        <taxon>Halobacteriales</taxon>
        <taxon>Natronoarchaeaceae</taxon>
    </lineage>
</organism>
<evidence type="ECO:0000313" key="7">
    <source>
        <dbReference type="Proteomes" id="UP001500420"/>
    </source>
</evidence>
<dbReference type="InterPro" id="IPR001764">
    <property type="entry name" value="Glyco_hydro_3_N"/>
</dbReference>
<dbReference type="Gene3D" id="2.60.40.10">
    <property type="entry name" value="Immunoglobulins"/>
    <property type="match status" value="1"/>
</dbReference>
<dbReference type="InterPro" id="IPR002772">
    <property type="entry name" value="Glyco_hydro_3_C"/>
</dbReference>
<dbReference type="InterPro" id="IPR050288">
    <property type="entry name" value="Cellulose_deg_GH3"/>
</dbReference>